<keyword evidence="2 5" id="KW-0812">Transmembrane</keyword>
<evidence type="ECO:0000256" key="1">
    <source>
        <dbReference type="ARBA" id="ARBA00004141"/>
    </source>
</evidence>
<comment type="caution">
    <text evidence="7">The sequence shown here is derived from an EMBL/GenBank/DDBJ whole genome shotgun (WGS) entry which is preliminary data.</text>
</comment>
<dbReference type="EMBL" id="JBHSCZ010000001">
    <property type="protein sequence ID" value="MFC4261479.1"/>
    <property type="molecule type" value="Genomic_DNA"/>
</dbReference>
<evidence type="ECO:0000313" key="8">
    <source>
        <dbReference type="Proteomes" id="UP001595907"/>
    </source>
</evidence>
<name>A0ABV8QRA4_9BACT</name>
<reference evidence="8" key="1">
    <citation type="journal article" date="2019" name="Int. J. Syst. Evol. Microbiol.">
        <title>The Global Catalogue of Microorganisms (GCM) 10K type strain sequencing project: providing services to taxonomists for standard genome sequencing and annotation.</title>
        <authorList>
            <consortium name="The Broad Institute Genomics Platform"/>
            <consortium name="The Broad Institute Genome Sequencing Center for Infectious Disease"/>
            <person name="Wu L."/>
            <person name="Ma J."/>
        </authorList>
    </citation>
    <scope>NUCLEOTIDE SEQUENCE [LARGE SCALE GENOMIC DNA]</scope>
    <source>
        <strain evidence="8">CECT 8289</strain>
    </source>
</reference>
<dbReference type="RefSeq" id="WP_379705899.1">
    <property type="nucleotide sequence ID" value="NZ_JBHSCZ010000001.1"/>
</dbReference>
<comment type="subcellular location">
    <subcellularLocation>
        <location evidence="1">Membrane</location>
        <topology evidence="1">Multi-pass membrane protein</topology>
    </subcellularLocation>
</comment>
<organism evidence="7 8">
    <name type="scientific">Ferruginibacter yonginensis</name>
    <dbReference type="NCBI Taxonomy" id="1310416"/>
    <lineage>
        <taxon>Bacteria</taxon>
        <taxon>Pseudomonadati</taxon>
        <taxon>Bacteroidota</taxon>
        <taxon>Chitinophagia</taxon>
        <taxon>Chitinophagales</taxon>
        <taxon>Chitinophagaceae</taxon>
        <taxon>Ferruginibacter</taxon>
    </lineage>
</organism>
<feature type="transmembrane region" description="Helical" evidence="5">
    <location>
        <begin position="56"/>
        <end position="77"/>
    </location>
</feature>
<keyword evidence="3 5" id="KW-1133">Transmembrane helix</keyword>
<feature type="transmembrane region" description="Helical" evidence="5">
    <location>
        <begin position="125"/>
        <end position="144"/>
    </location>
</feature>
<evidence type="ECO:0000259" key="6">
    <source>
        <dbReference type="Pfam" id="PF07291"/>
    </source>
</evidence>
<evidence type="ECO:0000256" key="2">
    <source>
        <dbReference type="ARBA" id="ARBA00022692"/>
    </source>
</evidence>
<protein>
    <submittedName>
        <fullName evidence="7">BT_3928 family protein</fullName>
    </submittedName>
</protein>
<evidence type="ECO:0000256" key="4">
    <source>
        <dbReference type="ARBA" id="ARBA00023136"/>
    </source>
</evidence>
<dbReference type="NCBIfam" id="NF045576">
    <property type="entry name" value="BT_3928_fam"/>
    <property type="match status" value="1"/>
</dbReference>
<keyword evidence="8" id="KW-1185">Reference proteome</keyword>
<proteinExistence type="predicted"/>
<feature type="transmembrane region" description="Helical" evidence="5">
    <location>
        <begin position="156"/>
        <end position="175"/>
    </location>
</feature>
<feature type="domain" description="Methylamine utilisation protein MauE" evidence="6">
    <location>
        <begin position="1"/>
        <end position="142"/>
    </location>
</feature>
<dbReference type="Pfam" id="PF07291">
    <property type="entry name" value="MauE"/>
    <property type="match status" value="1"/>
</dbReference>
<evidence type="ECO:0000256" key="5">
    <source>
        <dbReference type="SAM" id="Phobius"/>
    </source>
</evidence>
<feature type="transmembrane region" description="Helical" evidence="5">
    <location>
        <begin position="84"/>
        <end position="105"/>
    </location>
</feature>
<keyword evidence="4 5" id="KW-0472">Membrane</keyword>
<accession>A0ABV8QRA4</accession>
<evidence type="ECO:0000256" key="3">
    <source>
        <dbReference type="ARBA" id="ARBA00022989"/>
    </source>
</evidence>
<gene>
    <name evidence="7" type="ORF">ACFOWM_01195</name>
</gene>
<dbReference type="Proteomes" id="UP001595907">
    <property type="component" value="Unassembled WGS sequence"/>
</dbReference>
<dbReference type="InterPro" id="IPR009908">
    <property type="entry name" value="Methylamine_util_MauE"/>
</dbReference>
<evidence type="ECO:0000313" key="7">
    <source>
        <dbReference type="EMBL" id="MFC4261479.1"/>
    </source>
</evidence>
<sequence>MKLIITLIRIVTGVLFIFSGLVKAIDPKGLAYKMQEFFEAWSNSGFMPGLMKSLDAYALSFSIIMIALEVVVGIALLIGYKKKITVWVLLLLMLFFTFLTSYVLFTGKIRACGCFGDCIPLTPQQTFGKDIVLLIFAILLLIYIKHITPIAKPFLSGLYVSLATIAIITLQWYVLRNLPLVDCLPYKVGNNIIELRKMPPNAVPDKFDYVFNYKKNGTVQSFKAGETPDSTWEFVDRIQTLVEKGSNNIPVISDFSLTTESGNDSTEAILTIPKPYYLLYIKDVTDFAPNWKADADLIKRITATGMPIYIVTAQLAKTKERYQSFKSLQGVYSSLVFLTCDATVLKTVARVNPTLYLMNGPVVQRKWSYTSFEHLPE</sequence>